<dbReference type="InterPro" id="IPR040676">
    <property type="entry name" value="DUF5641"/>
</dbReference>
<dbReference type="SUPFAM" id="SSF56672">
    <property type="entry name" value="DNA/RNA polymerases"/>
    <property type="match status" value="1"/>
</dbReference>
<dbReference type="PROSITE" id="PS50994">
    <property type="entry name" value="INTEGRASE"/>
    <property type="match status" value="1"/>
</dbReference>
<dbReference type="Proteomes" id="UP001529510">
    <property type="component" value="Unassembled WGS sequence"/>
</dbReference>
<dbReference type="Pfam" id="PF05380">
    <property type="entry name" value="Peptidase_A17"/>
    <property type="match status" value="1"/>
</dbReference>
<dbReference type="InterPro" id="IPR036397">
    <property type="entry name" value="RNaseH_sf"/>
</dbReference>
<proteinExistence type="predicted"/>
<dbReference type="PANTHER" id="PTHR47331">
    <property type="entry name" value="PHD-TYPE DOMAIN-CONTAINING PROTEIN"/>
    <property type="match status" value="1"/>
</dbReference>
<reference evidence="2 3" key="1">
    <citation type="submission" date="2024-05" db="EMBL/GenBank/DDBJ databases">
        <title>Genome sequencing and assembly of Indian major carp, Cirrhinus mrigala (Hamilton, 1822).</title>
        <authorList>
            <person name="Mohindra V."/>
            <person name="Chowdhury L.M."/>
            <person name="Lal K."/>
            <person name="Jena J.K."/>
        </authorList>
    </citation>
    <scope>NUCLEOTIDE SEQUENCE [LARGE SCALE GENOMIC DNA]</scope>
    <source>
        <strain evidence="2">CM1030</strain>
        <tissue evidence="2">Blood</tissue>
    </source>
</reference>
<dbReference type="InterPro" id="IPR012337">
    <property type="entry name" value="RNaseH-like_sf"/>
</dbReference>
<dbReference type="InterPro" id="IPR043502">
    <property type="entry name" value="DNA/RNA_pol_sf"/>
</dbReference>
<accession>A0ABD0MMG6</accession>
<evidence type="ECO:0000313" key="2">
    <source>
        <dbReference type="EMBL" id="KAL0150820.1"/>
    </source>
</evidence>
<dbReference type="EMBL" id="JAMKFB020000270">
    <property type="protein sequence ID" value="KAL0150820.1"/>
    <property type="molecule type" value="Genomic_DNA"/>
</dbReference>
<protein>
    <recommendedName>
        <fullName evidence="1">Integrase catalytic domain-containing protein</fullName>
    </recommendedName>
</protein>
<feature type="domain" description="Integrase catalytic" evidence="1">
    <location>
        <begin position="889"/>
        <end position="1104"/>
    </location>
</feature>
<dbReference type="SUPFAM" id="SSF53098">
    <property type="entry name" value="Ribonuclease H-like"/>
    <property type="match status" value="1"/>
</dbReference>
<organism evidence="2 3">
    <name type="scientific">Cirrhinus mrigala</name>
    <name type="common">Mrigala</name>
    <dbReference type="NCBI Taxonomy" id="683832"/>
    <lineage>
        <taxon>Eukaryota</taxon>
        <taxon>Metazoa</taxon>
        <taxon>Chordata</taxon>
        <taxon>Craniata</taxon>
        <taxon>Vertebrata</taxon>
        <taxon>Euteleostomi</taxon>
        <taxon>Actinopterygii</taxon>
        <taxon>Neopterygii</taxon>
        <taxon>Teleostei</taxon>
        <taxon>Ostariophysi</taxon>
        <taxon>Cypriniformes</taxon>
        <taxon>Cyprinidae</taxon>
        <taxon>Labeoninae</taxon>
        <taxon>Labeonini</taxon>
        <taxon>Cirrhinus</taxon>
    </lineage>
</organism>
<dbReference type="AlphaFoldDB" id="A0ABD0MMG6"/>
<gene>
    <name evidence="2" type="ORF">M9458_053872</name>
</gene>
<evidence type="ECO:0000313" key="3">
    <source>
        <dbReference type="Proteomes" id="UP001529510"/>
    </source>
</evidence>
<comment type="caution">
    <text evidence="2">The sequence shown here is derived from an EMBL/GenBank/DDBJ whole genome shotgun (WGS) entry which is preliminary data.</text>
</comment>
<dbReference type="InterPro" id="IPR008042">
    <property type="entry name" value="Retrotrans_Pao"/>
</dbReference>
<dbReference type="GO" id="GO:0006259">
    <property type="term" value="P:DNA metabolic process"/>
    <property type="evidence" value="ECO:0007669"/>
    <property type="project" value="UniProtKB-ARBA"/>
</dbReference>
<dbReference type="Pfam" id="PF18701">
    <property type="entry name" value="DUF5641"/>
    <property type="match status" value="1"/>
</dbReference>
<name>A0ABD0MMG6_CIRMR</name>
<keyword evidence="3" id="KW-1185">Reference proteome</keyword>
<dbReference type="PANTHER" id="PTHR47331:SF3">
    <property type="match status" value="1"/>
</dbReference>
<dbReference type="CDD" id="cd01644">
    <property type="entry name" value="RT_pepA17"/>
    <property type="match status" value="1"/>
</dbReference>
<evidence type="ECO:0000259" key="1">
    <source>
        <dbReference type="PROSITE" id="PS50994"/>
    </source>
</evidence>
<dbReference type="InterPro" id="IPR001584">
    <property type="entry name" value="Integrase_cat-core"/>
</dbReference>
<sequence length="1219" mass="139352">MDPGSSAMFCTETLIKQLNVRGEKAKILLRTMGQERPVDSYIVSDLEVCGLEEKEYVDLPKVYTQKRIPVRNENIPSQRHIEKWPYLSKVHLPTIDAEIGLLMGTNIPKALEPWQVINSEGNGPYALKTALGWVVNGLSQETGSCWIGKEVQPAIAVNRISVESIEHLLVQQYNTDFAERCSEDKPEMSQDDHQFMRFVEKSTQLVDGCYCIGLPMKTETAKMPNNHSVAEQHANSLKRRLSMNPDLHKDYKIFMKDVITKGYGVQVPKEQLNRDDGRVWYIPHHGIYHPKKHKIRIVFDCNATYQGTSLNKQLLQGPDLTNSLVGVLIRFRQEPVALMADIESVFYRVKVPDKDTDLLRFLWWPEGDLAQPLLEYRMVVHLFGATSSPSCASYALRRTAEDASHKVPQKLVDTVLQNFYVDDYLNSVSTETHAIVLAEQLRNLCPGGGFHLTKWISNSRAVLSSIPVEGRAKEVKDLDLSHSILPMERALGVQWSTETDMFTFKVQIQAKQSTRQGILSVVSSIYDRLGFLAPVILPAKQLLRNLCKDKKGWDEEIQEDQEQKWCDWLSDLQQLSRFTVPRCIKPANCGSTKLAQLHHFADASETGYGTVTYILMKNDKGDNHCSFLMAKSRVSPLKQITVPGLELTAAVVAVKIDKMMRQELRLNLEKSVFWTYSMTVLKYIENQNTRFKTFVANRLAVIQESTTANQWRYVNTTLNPADNASRGMRAEVFIRCESWIQGPSYLLKDENEWPKRPDDTGKVANDDVEVKKSASVNVAVVDKSVDTVNLLINYYSNWHQLKRAVAWFLRFKEVLLSKQKKRKELKDAVPQSESNAGKCNTLLNQKMQKHKEVWWSNALTLDELERAESELIRFTQREKYADEIATLQKNKGPVKKSSSIYKLDPVLQDGVLRVGGRLNKSAMPEETKRPVILSKDLRIATLVLQHIHEELGHSVRAIHIEVAHSLDTDSCINALRRFICRRGQVAIMRSDQGTNFISADKELREAIRSLNQNKIQDAMSQKGIQWIFNPPAASHHGGVWERQIRTIWKVLMSVLKQQNVDDEGLQTVLCEVEAIVNDRPITKTSDDPNDLDALTPNHLLLLKTHATLPPGTFKKEDFYARRRWKQAQYLADLFWTRWTAEYLPQVQERQKWSKTHRNLQIGDVVLIVDHCAPRNSWRMGRIIKTMPDSNGTVRRVVEQTKTNTLERPITKLCFLEEAV</sequence>
<dbReference type="Gene3D" id="3.30.420.10">
    <property type="entry name" value="Ribonuclease H-like superfamily/Ribonuclease H"/>
    <property type="match status" value="1"/>
</dbReference>